<sequence>MFTSIPGRFLRGLLRPLLLLALLAASPPVAGAAMAGVPSCSLAAAPAPLAMEQDRPPPQPTCYGGRAVVRFGWTLVDYGLATMKYVIGLFLVILGFLFLMLGYALSVLDFLLCWR</sequence>
<evidence type="ECO:0000313" key="3">
    <source>
        <dbReference type="EMBL" id="APT56993.1"/>
    </source>
</evidence>
<keyword evidence="1" id="KW-0472">Membrane</keyword>
<reference evidence="3 4" key="1">
    <citation type="submission" date="2016-05" db="EMBL/GenBank/DDBJ databases">
        <title>Complete Genome and Methylome Analysis of Psychrotrophic Bacterial Isolates from Antarctic Lake Untersee.</title>
        <authorList>
            <person name="Fomenkov A."/>
            <person name="Akimov V.N."/>
            <person name="Vasilyeva L.V."/>
            <person name="Andersen D."/>
            <person name="Vincze T."/>
            <person name="Roberts R.J."/>
        </authorList>
    </citation>
    <scope>NUCLEOTIDE SEQUENCE [LARGE SCALE GENOMIC DNA]</scope>
    <source>
        <strain evidence="3 4">U14-5</strain>
    </source>
</reference>
<accession>A0A1L7AE17</accession>
<evidence type="ECO:0000256" key="2">
    <source>
        <dbReference type="SAM" id="SignalP"/>
    </source>
</evidence>
<proteinExistence type="predicted"/>
<keyword evidence="1" id="KW-0812">Transmembrane</keyword>
<keyword evidence="2" id="KW-0732">Signal</keyword>
<organism evidence="3 4">
    <name type="scientific">Roseomonas gilardii</name>
    <dbReference type="NCBI Taxonomy" id="257708"/>
    <lineage>
        <taxon>Bacteria</taxon>
        <taxon>Pseudomonadati</taxon>
        <taxon>Pseudomonadota</taxon>
        <taxon>Alphaproteobacteria</taxon>
        <taxon>Acetobacterales</taxon>
        <taxon>Roseomonadaceae</taxon>
        <taxon>Roseomonas</taxon>
    </lineage>
</organism>
<dbReference type="EMBL" id="CP015583">
    <property type="protein sequence ID" value="APT56993.1"/>
    <property type="molecule type" value="Genomic_DNA"/>
</dbReference>
<dbReference type="Proteomes" id="UP000185494">
    <property type="component" value="Chromosome 1"/>
</dbReference>
<dbReference type="AlphaFoldDB" id="A0A1L7AE17"/>
<dbReference type="STRING" id="257708.RGI145_07715"/>
<keyword evidence="1" id="KW-1133">Transmembrane helix</keyword>
<evidence type="ECO:0000256" key="1">
    <source>
        <dbReference type="SAM" id="Phobius"/>
    </source>
</evidence>
<feature type="chain" id="PRO_5009871167" evidence="2">
    <location>
        <begin position="33"/>
        <end position="115"/>
    </location>
</feature>
<name>A0A1L7AE17_9PROT</name>
<gene>
    <name evidence="3" type="ORF">RGI145_07715</name>
</gene>
<dbReference type="KEGG" id="rgi:RGI145_07715"/>
<feature type="signal peptide" evidence="2">
    <location>
        <begin position="1"/>
        <end position="32"/>
    </location>
</feature>
<evidence type="ECO:0000313" key="4">
    <source>
        <dbReference type="Proteomes" id="UP000185494"/>
    </source>
</evidence>
<protein>
    <submittedName>
        <fullName evidence="3">Uncharacterized protein</fullName>
    </submittedName>
</protein>
<feature type="transmembrane region" description="Helical" evidence="1">
    <location>
        <begin position="85"/>
        <end position="112"/>
    </location>
</feature>